<dbReference type="InterPro" id="IPR028908">
    <property type="entry name" value="Tox-PL_dom"/>
</dbReference>
<accession>A0A9W6RRH7</accession>
<sequence length="210" mass="22576">MSLFKVVEGFFRRSLHPTAAHSAAEAGARQSQVPLAHLRPDGISGSTRRAQPPTAAEAAAMERAYGEQSQILASAEGRPLKLREIEELVRRTNPSASTTNCPEVALAVRQNLEHRRPAVAAPGIRSPIDLAGAQFDAESPAAFHELLKRELHQPGMNGIVSGNRSATVEGHLYNAANVDGEIKYICGQTGGGIVKDQNIFPGGDFYRLYL</sequence>
<protein>
    <recommendedName>
        <fullName evidence="1">Tox-PL domain-containing protein</fullName>
    </recommendedName>
</protein>
<comment type="caution">
    <text evidence="2">The sequence shown here is derived from an EMBL/GenBank/DDBJ whole genome shotgun (WGS) entry which is preliminary data.</text>
</comment>
<proteinExistence type="predicted"/>
<gene>
    <name evidence="2" type="ORF">Airi01_068920</name>
</gene>
<dbReference type="Pfam" id="PF15644">
    <property type="entry name" value="Gln_amidase"/>
    <property type="match status" value="1"/>
</dbReference>
<evidence type="ECO:0000313" key="3">
    <source>
        <dbReference type="Proteomes" id="UP001165135"/>
    </source>
</evidence>
<dbReference type="AlphaFoldDB" id="A0A9W6RRH7"/>
<evidence type="ECO:0000313" key="2">
    <source>
        <dbReference type="EMBL" id="GLY78625.1"/>
    </source>
</evidence>
<dbReference type="Proteomes" id="UP001165135">
    <property type="component" value="Unassembled WGS sequence"/>
</dbReference>
<reference evidence="2" key="1">
    <citation type="submission" date="2023-03" db="EMBL/GenBank/DDBJ databases">
        <title>Actinoallomurus iriomotensis NBRC 103681.</title>
        <authorList>
            <person name="Ichikawa N."/>
            <person name="Sato H."/>
            <person name="Tonouchi N."/>
        </authorList>
    </citation>
    <scope>NUCLEOTIDE SEQUENCE</scope>
    <source>
        <strain evidence="2">NBRC 103681</strain>
    </source>
</reference>
<organism evidence="2 3">
    <name type="scientific">Actinoallomurus iriomotensis</name>
    <dbReference type="NCBI Taxonomy" id="478107"/>
    <lineage>
        <taxon>Bacteria</taxon>
        <taxon>Bacillati</taxon>
        <taxon>Actinomycetota</taxon>
        <taxon>Actinomycetes</taxon>
        <taxon>Streptosporangiales</taxon>
        <taxon>Thermomonosporaceae</taxon>
        <taxon>Actinoallomurus</taxon>
    </lineage>
</organism>
<evidence type="ECO:0000259" key="1">
    <source>
        <dbReference type="Pfam" id="PF15644"/>
    </source>
</evidence>
<dbReference type="EMBL" id="BSTJ01000009">
    <property type="protein sequence ID" value="GLY78625.1"/>
    <property type="molecule type" value="Genomic_DNA"/>
</dbReference>
<dbReference type="RefSeq" id="WP_285629481.1">
    <property type="nucleotide sequence ID" value="NZ_BSTJ01000009.1"/>
</dbReference>
<name>A0A9W6RRH7_9ACTN</name>
<feature type="domain" description="Tox-PL" evidence="1">
    <location>
        <begin position="99"/>
        <end position="190"/>
    </location>
</feature>